<dbReference type="RefSeq" id="WP_184666184.1">
    <property type="nucleotide sequence ID" value="NZ_BAABAI010000036.1"/>
</dbReference>
<keyword evidence="6 7" id="KW-0503">Monooxygenase</keyword>
<dbReference type="GO" id="GO:0016705">
    <property type="term" value="F:oxidoreductase activity, acting on paired donors, with incorporation or reduction of molecular oxygen"/>
    <property type="evidence" value="ECO:0007669"/>
    <property type="project" value="InterPro"/>
</dbReference>
<dbReference type="GO" id="GO:0005506">
    <property type="term" value="F:iron ion binding"/>
    <property type="evidence" value="ECO:0007669"/>
    <property type="project" value="InterPro"/>
</dbReference>
<accession>A0A7W7SYV1</accession>
<organism evidence="9 10">
    <name type="scientific">Saccharothrix violaceirubra</name>
    <dbReference type="NCBI Taxonomy" id="413306"/>
    <lineage>
        <taxon>Bacteria</taxon>
        <taxon>Bacillati</taxon>
        <taxon>Actinomycetota</taxon>
        <taxon>Actinomycetes</taxon>
        <taxon>Pseudonocardiales</taxon>
        <taxon>Pseudonocardiaceae</taxon>
        <taxon>Saccharothrix</taxon>
    </lineage>
</organism>
<sequence length="398" mass="43267">MPVDPPGLTFPFRGDHPTAPPPEYAKLREHGPARATLPNGHRVWLITRHDDVRAVFADPRFSRAAITAPDAPKLLPVSTGSKSLFVLDPPEHTRVRKLVAAAFTTRRLEHLRPRVAELADGMADRLVAEGPGADLIAHLAEPLPITVICELLGVPSQDRTVFRDWTEIMLSFTAHTPAEIGAAVRSLRGYLSALVEAKREEPDDGLLTVLIRARDEDDLLSTDELLSFGQTMLVAGYHATAAEIVHAVLNLAARPDEVERLRQDPASIPTAVEELLRYSQAGGGVGPVRIATEDVDVGGVRIAAGDAVLPSINAANRDELVFTDAEELDLTRAHNPHVAFGHGIHHCLGAHLGRVELQVVLETLLRRLGAFRPALPAEDLVWRTGTAFARPQTLPLTW</sequence>
<reference evidence="9 10" key="1">
    <citation type="submission" date="2020-08" db="EMBL/GenBank/DDBJ databases">
        <title>Sequencing the genomes of 1000 actinobacteria strains.</title>
        <authorList>
            <person name="Klenk H.-P."/>
        </authorList>
    </citation>
    <scope>NUCLEOTIDE SEQUENCE [LARGE SCALE GENOMIC DNA]</scope>
    <source>
        <strain evidence="9 10">DSM 45084</strain>
    </source>
</reference>
<evidence type="ECO:0000256" key="2">
    <source>
        <dbReference type="ARBA" id="ARBA00022617"/>
    </source>
</evidence>
<keyword evidence="10" id="KW-1185">Reference proteome</keyword>
<keyword evidence="2 7" id="KW-0349">Heme</keyword>
<dbReference type="EMBL" id="JACHJS010000001">
    <property type="protein sequence ID" value="MBB4963404.1"/>
    <property type="molecule type" value="Genomic_DNA"/>
</dbReference>
<evidence type="ECO:0000256" key="1">
    <source>
        <dbReference type="ARBA" id="ARBA00010617"/>
    </source>
</evidence>
<dbReference type="FunFam" id="1.10.630.10:FF:000018">
    <property type="entry name" value="Cytochrome P450 monooxygenase"/>
    <property type="match status" value="1"/>
</dbReference>
<evidence type="ECO:0000313" key="9">
    <source>
        <dbReference type="EMBL" id="MBB4963404.1"/>
    </source>
</evidence>
<evidence type="ECO:0000313" key="10">
    <source>
        <dbReference type="Proteomes" id="UP000542674"/>
    </source>
</evidence>
<comment type="similarity">
    <text evidence="1 7">Belongs to the cytochrome P450 family.</text>
</comment>
<gene>
    <name evidence="9" type="ORF">F4559_000763</name>
</gene>
<keyword evidence="4 7" id="KW-0560">Oxidoreductase</keyword>
<dbReference type="PROSITE" id="PS00086">
    <property type="entry name" value="CYTOCHROME_P450"/>
    <property type="match status" value="1"/>
</dbReference>
<dbReference type="InterPro" id="IPR017972">
    <property type="entry name" value="Cyt_P450_CS"/>
</dbReference>
<dbReference type="InterPro" id="IPR002397">
    <property type="entry name" value="Cyt_P450_B"/>
</dbReference>
<dbReference type="InterPro" id="IPR001128">
    <property type="entry name" value="Cyt_P450"/>
</dbReference>
<keyword evidence="3 7" id="KW-0479">Metal-binding</keyword>
<dbReference type="Proteomes" id="UP000542674">
    <property type="component" value="Unassembled WGS sequence"/>
</dbReference>
<evidence type="ECO:0000256" key="8">
    <source>
        <dbReference type="SAM" id="MobiDB-lite"/>
    </source>
</evidence>
<evidence type="ECO:0000256" key="3">
    <source>
        <dbReference type="ARBA" id="ARBA00022723"/>
    </source>
</evidence>
<feature type="region of interest" description="Disordered" evidence="8">
    <location>
        <begin position="1"/>
        <end position="20"/>
    </location>
</feature>
<evidence type="ECO:0000256" key="5">
    <source>
        <dbReference type="ARBA" id="ARBA00023004"/>
    </source>
</evidence>
<dbReference type="AlphaFoldDB" id="A0A7W7SYV1"/>
<dbReference type="SUPFAM" id="SSF48264">
    <property type="entry name" value="Cytochrome P450"/>
    <property type="match status" value="1"/>
</dbReference>
<evidence type="ECO:0000256" key="4">
    <source>
        <dbReference type="ARBA" id="ARBA00023002"/>
    </source>
</evidence>
<comment type="caution">
    <text evidence="9">The sequence shown here is derived from an EMBL/GenBank/DDBJ whole genome shotgun (WGS) entry which is preliminary data.</text>
</comment>
<dbReference type="Gene3D" id="1.10.630.10">
    <property type="entry name" value="Cytochrome P450"/>
    <property type="match status" value="1"/>
</dbReference>
<dbReference type="GO" id="GO:0020037">
    <property type="term" value="F:heme binding"/>
    <property type="evidence" value="ECO:0007669"/>
    <property type="project" value="InterPro"/>
</dbReference>
<dbReference type="CDD" id="cd11031">
    <property type="entry name" value="Cyp158A-like"/>
    <property type="match status" value="1"/>
</dbReference>
<dbReference type="Pfam" id="PF00067">
    <property type="entry name" value="p450"/>
    <property type="match status" value="1"/>
</dbReference>
<protein>
    <submittedName>
        <fullName evidence="9">Cytochrome P450</fullName>
    </submittedName>
</protein>
<dbReference type="InterPro" id="IPR036396">
    <property type="entry name" value="Cyt_P450_sf"/>
</dbReference>
<keyword evidence="5 7" id="KW-0408">Iron</keyword>
<dbReference type="GO" id="GO:0004497">
    <property type="term" value="F:monooxygenase activity"/>
    <property type="evidence" value="ECO:0007669"/>
    <property type="project" value="UniProtKB-KW"/>
</dbReference>
<proteinExistence type="inferred from homology"/>
<dbReference type="PANTHER" id="PTHR46696">
    <property type="entry name" value="P450, PUTATIVE (EUROFUNG)-RELATED"/>
    <property type="match status" value="1"/>
</dbReference>
<evidence type="ECO:0000256" key="7">
    <source>
        <dbReference type="RuleBase" id="RU000461"/>
    </source>
</evidence>
<dbReference type="PANTHER" id="PTHR46696:SF1">
    <property type="entry name" value="CYTOCHROME P450 YJIB-RELATED"/>
    <property type="match status" value="1"/>
</dbReference>
<evidence type="ECO:0000256" key="6">
    <source>
        <dbReference type="ARBA" id="ARBA00023033"/>
    </source>
</evidence>
<name>A0A7W7SYV1_9PSEU</name>
<dbReference type="PRINTS" id="PR00359">
    <property type="entry name" value="BP450"/>
</dbReference>